<feature type="transmembrane region" description="Helical" evidence="8">
    <location>
        <begin position="84"/>
        <end position="105"/>
    </location>
</feature>
<evidence type="ECO:0000256" key="1">
    <source>
        <dbReference type="ARBA" id="ARBA00004651"/>
    </source>
</evidence>
<protein>
    <submittedName>
        <fullName evidence="9">AzlC family ABC transporter permease</fullName>
    </submittedName>
</protein>
<feature type="transmembrane region" description="Helical" evidence="8">
    <location>
        <begin position="117"/>
        <end position="136"/>
    </location>
</feature>
<dbReference type="RefSeq" id="WP_258856970.1">
    <property type="nucleotide sequence ID" value="NZ_JANUGV010000003.1"/>
</dbReference>
<dbReference type="PANTHER" id="PTHR34979">
    <property type="entry name" value="INNER MEMBRANE PROTEIN YGAZ"/>
    <property type="match status" value="1"/>
</dbReference>
<comment type="similarity">
    <text evidence="2">Belongs to the AzlC family.</text>
</comment>
<keyword evidence="7 8" id="KW-0472">Membrane</keyword>
<feature type="transmembrane region" description="Helical" evidence="8">
    <location>
        <begin position="29"/>
        <end position="48"/>
    </location>
</feature>
<sequence>MSPLRSAAEAHARCDQHDPLAWRKGFRDGLPLLLGIGAWAVVVGVAMVKTGLTAWQASGMTLLVYAGSAQLASLPLMAAHAPLWVIFATALVVNLRFVIFSALLAPHFAHLHWRQRFLLSFIAGDMTVALYLQRYPDPSPVPGKLSYLKGLLYPNWVVWQLCCLVGILLGSAVPASWGLDFAGTLAILCMTVPLVTSNAALCGVAVAGAVAVIADPLPYKLGLLLAVLGGMVTAMVVEETNEKRKARRG</sequence>
<evidence type="ECO:0000256" key="6">
    <source>
        <dbReference type="ARBA" id="ARBA00022989"/>
    </source>
</evidence>
<proteinExistence type="inferred from homology"/>
<gene>
    <name evidence="9" type="ORF">NX773_14205</name>
</gene>
<keyword evidence="6 8" id="KW-1133">Transmembrane helix</keyword>
<dbReference type="InterPro" id="IPR011606">
    <property type="entry name" value="Brnchd-chn_aa_trnsp_permease"/>
</dbReference>
<feature type="transmembrane region" description="Helical" evidence="8">
    <location>
        <begin position="185"/>
        <end position="213"/>
    </location>
</feature>
<feature type="transmembrane region" description="Helical" evidence="8">
    <location>
        <begin position="219"/>
        <end position="237"/>
    </location>
</feature>
<evidence type="ECO:0000256" key="7">
    <source>
        <dbReference type="ARBA" id="ARBA00023136"/>
    </source>
</evidence>
<organism evidence="9 10">
    <name type="scientific">Massilia solisilvae</name>
    <dbReference type="NCBI Taxonomy" id="1811225"/>
    <lineage>
        <taxon>Bacteria</taxon>
        <taxon>Pseudomonadati</taxon>
        <taxon>Pseudomonadota</taxon>
        <taxon>Betaproteobacteria</taxon>
        <taxon>Burkholderiales</taxon>
        <taxon>Oxalobacteraceae</taxon>
        <taxon>Telluria group</taxon>
        <taxon>Massilia</taxon>
    </lineage>
</organism>
<reference evidence="9 10" key="1">
    <citation type="submission" date="2022-08" db="EMBL/GenBank/DDBJ databases">
        <title>Reclassification of Massilia species as members of the genera Telluria, Duganella, Pseudoduganella, Mokoshia gen. nov. and Zemynaea gen. nov. using orthogonal and non-orthogonal genome-based approaches.</title>
        <authorList>
            <person name="Bowman J.P."/>
        </authorList>
    </citation>
    <scope>NUCLEOTIDE SEQUENCE [LARGE SCALE GENOMIC DNA]</scope>
    <source>
        <strain evidence="9 10">JCM 31607</strain>
    </source>
</reference>
<keyword evidence="10" id="KW-1185">Reference proteome</keyword>
<dbReference type="PANTHER" id="PTHR34979:SF1">
    <property type="entry name" value="INNER MEMBRANE PROTEIN YGAZ"/>
    <property type="match status" value="1"/>
</dbReference>
<feature type="transmembrane region" description="Helical" evidence="8">
    <location>
        <begin position="156"/>
        <end position="173"/>
    </location>
</feature>
<evidence type="ECO:0000313" key="10">
    <source>
        <dbReference type="Proteomes" id="UP001205861"/>
    </source>
</evidence>
<evidence type="ECO:0000256" key="2">
    <source>
        <dbReference type="ARBA" id="ARBA00010735"/>
    </source>
</evidence>
<keyword evidence="4" id="KW-1003">Cell membrane</keyword>
<dbReference type="EMBL" id="JANUGV010000003">
    <property type="protein sequence ID" value="MCS0609319.1"/>
    <property type="molecule type" value="Genomic_DNA"/>
</dbReference>
<keyword evidence="5 8" id="KW-0812">Transmembrane</keyword>
<evidence type="ECO:0000313" key="9">
    <source>
        <dbReference type="EMBL" id="MCS0609319.1"/>
    </source>
</evidence>
<dbReference type="Proteomes" id="UP001205861">
    <property type="component" value="Unassembled WGS sequence"/>
</dbReference>
<evidence type="ECO:0000256" key="4">
    <source>
        <dbReference type="ARBA" id="ARBA00022475"/>
    </source>
</evidence>
<evidence type="ECO:0000256" key="5">
    <source>
        <dbReference type="ARBA" id="ARBA00022692"/>
    </source>
</evidence>
<evidence type="ECO:0000256" key="3">
    <source>
        <dbReference type="ARBA" id="ARBA00022448"/>
    </source>
</evidence>
<comment type="subcellular location">
    <subcellularLocation>
        <location evidence="1">Cell membrane</location>
        <topology evidence="1">Multi-pass membrane protein</topology>
    </subcellularLocation>
</comment>
<comment type="caution">
    <text evidence="9">The sequence shown here is derived from an EMBL/GenBank/DDBJ whole genome shotgun (WGS) entry which is preliminary data.</text>
</comment>
<keyword evidence="3" id="KW-0813">Transport</keyword>
<accession>A0ABT2BLD1</accession>
<evidence type="ECO:0000256" key="8">
    <source>
        <dbReference type="SAM" id="Phobius"/>
    </source>
</evidence>
<dbReference type="Pfam" id="PF03591">
    <property type="entry name" value="AzlC"/>
    <property type="match status" value="1"/>
</dbReference>
<name>A0ABT2BLD1_9BURK</name>